<dbReference type="GO" id="GO:0005886">
    <property type="term" value="C:plasma membrane"/>
    <property type="evidence" value="ECO:0007669"/>
    <property type="project" value="UniProtKB-SubCell"/>
</dbReference>
<dbReference type="InterPro" id="IPR000522">
    <property type="entry name" value="ABC_transptr_permease_BtuC"/>
</dbReference>
<dbReference type="Gene3D" id="1.10.3470.10">
    <property type="entry name" value="ABC transporter involved in vitamin B12 uptake, BtuC"/>
    <property type="match status" value="1"/>
</dbReference>
<keyword evidence="3" id="KW-0813">Transport</keyword>
<evidence type="ECO:0000256" key="1">
    <source>
        <dbReference type="ARBA" id="ARBA00004651"/>
    </source>
</evidence>
<keyword evidence="4" id="KW-1003">Cell membrane</keyword>
<evidence type="ECO:0000256" key="4">
    <source>
        <dbReference type="ARBA" id="ARBA00022475"/>
    </source>
</evidence>
<protein>
    <submittedName>
        <fullName evidence="9">Uncharacterized protein</fullName>
    </submittedName>
</protein>
<evidence type="ECO:0000256" key="3">
    <source>
        <dbReference type="ARBA" id="ARBA00022448"/>
    </source>
</evidence>
<dbReference type="Pfam" id="PF01032">
    <property type="entry name" value="FecCD"/>
    <property type="match status" value="1"/>
</dbReference>
<name>A0A8H2RR13_PSEFL</name>
<evidence type="ECO:0000313" key="9">
    <source>
        <dbReference type="EMBL" id="VVP12553.1"/>
    </source>
</evidence>
<keyword evidence="5" id="KW-0812">Transmembrane</keyword>
<reference evidence="9 10" key="1">
    <citation type="submission" date="2019-09" db="EMBL/GenBank/DDBJ databases">
        <authorList>
            <person name="Chandra G."/>
            <person name="Truman W A."/>
        </authorList>
    </citation>
    <scope>NUCLEOTIDE SEQUENCE [LARGE SCALE GENOMIC DNA]</scope>
    <source>
        <strain evidence="9">PS900</strain>
    </source>
</reference>
<comment type="subcellular location">
    <subcellularLocation>
        <location evidence="1">Cell membrane</location>
        <topology evidence="1">Multi-pass membrane protein</topology>
    </subcellularLocation>
</comment>
<dbReference type="Proteomes" id="UP000325723">
    <property type="component" value="Unassembled WGS sequence"/>
</dbReference>
<proteinExistence type="inferred from homology"/>
<evidence type="ECO:0000256" key="7">
    <source>
        <dbReference type="ARBA" id="ARBA00023136"/>
    </source>
</evidence>
<gene>
    <name evidence="9" type="ORF">PS900_03421</name>
</gene>
<evidence type="ECO:0000313" key="10">
    <source>
        <dbReference type="Proteomes" id="UP000325723"/>
    </source>
</evidence>
<keyword evidence="6" id="KW-1133">Transmembrane helix</keyword>
<dbReference type="InterPro" id="IPR037294">
    <property type="entry name" value="ABC_BtuC-like"/>
</dbReference>
<organism evidence="9 10">
    <name type="scientific">Pseudomonas fluorescens</name>
    <dbReference type="NCBI Taxonomy" id="294"/>
    <lineage>
        <taxon>Bacteria</taxon>
        <taxon>Pseudomonadati</taxon>
        <taxon>Pseudomonadota</taxon>
        <taxon>Gammaproteobacteria</taxon>
        <taxon>Pseudomonadales</taxon>
        <taxon>Pseudomonadaceae</taxon>
        <taxon>Pseudomonas</taxon>
    </lineage>
</organism>
<comment type="similarity">
    <text evidence="2">Belongs to the binding-protein-dependent transport system permease family. FecCD subfamily.</text>
</comment>
<dbReference type="SUPFAM" id="SSF81345">
    <property type="entry name" value="ABC transporter involved in vitamin B12 uptake, BtuC"/>
    <property type="match status" value="1"/>
</dbReference>
<feature type="compositionally biased region" description="Basic and acidic residues" evidence="8">
    <location>
        <begin position="123"/>
        <end position="132"/>
    </location>
</feature>
<keyword evidence="7" id="KW-0472">Membrane</keyword>
<evidence type="ECO:0000256" key="6">
    <source>
        <dbReference type="ARBA" id="ARBA00022989"/>
    </source>
</evidence>
<evidence type="ECO:0000256" key="8">
    <source>
        <dbReference type="SAM" id="MobiDB-lite"/>
    </source>
</evidence>
<dbReference type="GO" id="GO:0022857">
    <property type="term" value="F:transmembrane transporter activity"/>
    <property type="evidence" value="ECO:0007669"/>
    <property type="project" value="InterPro"/>
</dbReference>
<evidence type="ECO:0000256" key="2">
    <source>
        <dbReference type="ARBA" id="ARBA00007935"/>
    </source>
</evidence>
<dbReference type="EMBL" id="CABVIE010000010">
    <property type="protein sequence ID" value="VVP12553.1"/>
    <property type="molecule type" value="Genomic_DNA"/>
</dbReference>
<accession>A0A8H2RR13</accession>
<evidence type="ECO:0000256" key="5">
    <source>
        <dbReference type="ARBA" id="ARBA00022692"/>
    </source>
</evidence>
<comment type="caution">
    <text evidence="9">The sequence shown here is derived from an EMBL/GenBank/DDBJ whole genome shotgun (WGS) entry which is preliminary data.</text>
</comment>
<dbReference type="AlphaFoldDB" id="A0A8H2RR13"/>
<sequence>MLANNLWAAGYALDPIDEGVVWNYRLTRALVAACGAGLASSGMILQSLLRNPLPPPTYSEFCRRLTAYKVFQVLTHVALDTRGWRLTPFNDYDTQRYCDCYCSPDGRVGTLEDASRNPGLSDPRSEHLPACC</sequence>
<feature type="region of interest" description="Disordered" evidence="8">
    <location>
        <begin position="113"/>
        <end position="132"/>
    </location>
</feature>